<sequence length="514" mass="56970">MERPFEIPEDLNMADWFLRARLREGHGDRVALLAGDRRLTYADVDRLAARFGHVLRGLGVRPEERVIVALPDIPEFAGAFFGTLALGGVVVMVNCHLKPDEIAYFYEYTRAPVAVVHAEHLAAFVEASKGARHLRRILVVGAEDAAPHASFEALAAGVPETIDLFPSHRDDAAIWIFSGGTTGRPKAAVQTHASFVNTTELFGKRVLGYGPDDRTLSVPKLYFGYATGCNLLFPFSVGGSCILFPERCTAEALFQQIKKHRPTILINVPTMVNHMVSHPDAAAQDLSCLRVATSAGEALPVELYDRWKKVFGVELCDGLGTAEMWHIFLTNRPGDVRPGTLGKVVPGFEVKVADDDGREVPDGEVGWLWVRGNSRAIGYWHEMEKTKRAFRGEWYVSGDMLRKDADGYFTYCGRGDDMLKVGGKWLAPAEVENCLLRHPAVAECAVVGVPDDHGLTKPHAYVLPRENRPGLDEELKTFVREKLEPYKAPREVFLVDALPRTHLGKIDRGKLRRA</sequence>
<accession>A0A4U1JBT9</accession>
<dbReference type="PANTHER" id="PTHR43352:SF1">
    <property type="entry name" value="ANTHRANILATE--COA LIGASE"/>
    <property type="match status" value="1"/>
</dbReference>
<evidence type="ECO:0000259" key="2">
    <source>
        <dbReference type="Pfam" id="PF00501"/>
    </source>
</evidence>
<proteinExistence type="predicted"/>
<organism evidence="4 5">
    <name type="scientific">Polyangium fumosum</name>
    <dbReference type="NCBI Taxonomy" id="889272"/>
    <lineage>
        <taxon>Bacteria</taxon>
        <taxon>Pseudomonadati</taxon>
        <taxon>Myxococcota</taxon>
        <taxon>Polyangia</taxon>
        <taxon>Polyangiales</taxon>
        <taxon>Polyangiaceae</taxon>
        <taxon>Polyangium</taxon>
    </lineage>
</organism>
<dbReference type="InterPro" id="IPR042099">
    <property type="entry name" value="ANL_N_sf"/>
</dbReference>
<keyword evidence="5" id="KW-1185">Reference proteome</keyword>
<dbReference type="Pfam" id="PF13193">
    <property type="entry name" value="AMP-binding_C"/>
    <property type="match status" value="1"/>
</dbReference>
<dbReference type="InterPro" id="IPR000873">
    <property type="entry name" value="AMP-dep_synth/lig_dom"/>
</dbReference>
<feature type="domain" description="AMP-dependent synthetase/ligase" evidence="2">
    <location>
        <begin position="24"/>
        <end position="380"/>
    </location>
</feature>
<dbReference type="Pfam" id="PF00501">
    <property type="entry name" value="AMP-binding"/>
    <property type="match status" value="1"/>
</dbReference>
<dbReference type="OrthoDB" id="9799237at2"/>
<dbReference type="Gene3D" id="3.40.50.12780">
    <property type="entry name" value="N-terminal domain of ligase-like"/>
    <property type="match status" value="1"/>
</dbReference>
<dbReference type="GO" id="GO:0016878">
    <property type="term" value="F:acid-thiol ligase activity"/>
    <property type="evidence" value="ECO:0007669"/>
    <property type="project" value="TreeGrafter"/>
</dbReference>
<name>A0A4U1JBT9_9BACT</name>
<dbReference type="InterPro" id="IPR011957">
    <property type="entry name" value="Benz_CoA_lig"/>
</dbReference>
<reference evidence="4 5" key="1">
    <citation type="submission" date="2019-04" db="EMBL/GenBank/DDBJ databases">
        <authorList>
            <person name="Li Y."/>
            <person name="Wang J."/>
        </authorList>
    </citation>
    <scope>NUCLEOTIDE SEQUENCE [LARGE SCALE GENOMIC DNA]</scope>
    <source>
        <strain evidence="4 5">DSM 14668</strain>
    </source>
</reference>
<evidence type="ECO:0000313" key="5">
    <source>
        <dbReference type="Proteomes" id="UP000309215"/>
    </source>
</evidence>
<dbReference type="SUPFAM" id="SSF56801">
    <property type="entry name" value="Acetyl-CoA synthetase-like"/>
    <property type="match status" value="1"/>
</dbReference>
<dbReference type="InterPro" id="IPR025110">
    <property type="entry name" value="AMP-bd_C"/>
</dbReference>
<dbReference type="InterPro" id="IPR045851">
    <property type="entry name" value="AMP-bd_C_sf"/>
</dbReference>
<dbReference type="PANTHER" id="PTHR43352">
    <property type="entry name" value="ACETYL-COA SYNTHETASE"/>
    <property type="match status" value="1"/>
</dbReference>
<keyword evidence="1 4" id="KW-0436">Ligase</keyword>
<evidence type="ECO:0000256" key="1">
    <source>
        <dbReference type="ARBA" id="ARBA00022598"/>
    </source>
</evidence>
<comment type="caution">
    <text evidence="4">The sequence shown here is derived from an EMBL/GenBank/DDBJ whole genome shotgun (WGS) entry which is preliminary data.</text>
</comment>
<feature type="domain" description="AMP-binding enzyme C-terminal" evidence="3">
    <location>
        <begin position="430"/>
        <end position="505"/>
    </location>
</feature>
<dbReference type="EMBL" id="SSMQ01000016">
    <property type="protein sequence ID" value="TKD07523.1"/>
    <property type="molecule type" value="Genomic_DNA"/>
</dbReference>
<dbReference type="GO" id="GO:0044550">
    <property type="term" value="P:secondary metabolite biosynthetic process"/>
    <property type="evidence" value="ECO:0007669"/>
    <property type="project" value="TreeGrafter"/>
</dbReference>
<evidence type="ECO:0000259" key="3">
    <source>
        <dbReference type="Pfam" id="PF13193"/>
    </source>
</evidence>
<dbReference type="AlphaFoldDB" id="A0A4U1JBT9"/>
<dbReference type="NCBIfam" id="TIGR02262">
    <property type="entry name" value="benz_CoA_lig"/>
    <property type="match status" value="1"/>
</dbReference>
<dbReference type="GO" id="GO:0005524">
    <property type="term" value="F:ATP binding"/>
    <property type="evidence" value="ECO:0007669"/>
    <property type="project" value="InterPro"/>
</dbReference>
<gene>
    <name evidence="4" type="ORF">E8A74_17260</name>
</gene>
<dbReference type="GO" id="GO:0016405">
    <property type="term" value="F:CoA-ligase activity"/>
    <property type="evidence" value="ECO:0007669"/>
    <property type="project" value="InterPro"/>
</dbReference>
<protein>
    <submittedName>
        <fullName evidence="4">Benzoate-CoA ligase family protein</fullName>
    </submittedName>
</protein>
<dbReference type="Gene3D" id="3.30.300.30">
    <property type="match status" value="1"/>
</dbReference>
<dbReference type="Proteomes" id="UP000309215">
    <property type="component" value="Unassembled WGS sequence"/>
</dbReference>
<evidence type="ECO:0000313" key="4">
    <source>
        <dbReference type="EMBL" id="TKD07523.1"/>
    </source>
</evidence>
<dbReference type="RefSeq" id="WP_136930119.1">
    <property type="nucleotide sequence ID" value="NZ_SSMQ01000016.1"/>
</dbReference>